<dbReference type="Pfam" id="PF07883">
    <property type="entry name" value="Cupin_2"/>
    <property type="match status" value="1"/>
</dbReference>
<dbReference type="SUPFAM" id="SSF51182">
    <property type="entry name" value="RmlC-like cupins"/>
    <property type="match status" value="1"/>
</dbReference>
<keyword evidence="3" id="KW-1185">Reference proteome</keyword>
<protein>
    <submittedName>
        <fullName evidence="2">Cupin domain-containing protein</fullName>
    </submittedName>
</protein>
<dbReference type="Proteomes" id="UP000199598">
    <property type="component" value="Unassembled WGS sequence"/>
</dbReference>
<reference evidence="2 3" key="1">
    <citation type="submission" date="2016-10" db="EMBL/GenBank/DDBJ databases">
        <authorList>
            <person name="Varghese N."/>
            <person name="Submissions S."/>
        </authorList>
    </citation>
    <scope>NUCLEOTIDE SEQUENCE [LARGE SCALE GENOMIC DNA]</scope>
    <source>
        <strain evidence="2 3">DSM 16392</strain>
    </source>
</reference>
<name>A0A1I3W8S0_9HYPH</name>
<dbReference type="RefSeq" id="WP_093516939.1">
    <property type="nucleotide sequence ID" value="NZ_FOSK01000001.1"/>
</dbReference>
<dbReference type="InterPro" id="IPR013096">
    <property type="entry name" value="Cupin_2"/>
</dbReference>
<organism evidence="2 3">
    <name type="scientific">Pseudovibrio ascidiaceicola</name>
    <dbReference type="NCBI Taxonomy" id="285279"/>
    <lineage>
        <taxon>Bacteria</taxon>
        <taxon>Pseudomonadati</taxon>
        <taxon>Pseudomonadota</taxon>
        <taxon>Alphaproteobacteria</taxon>
        <taxon>Hyphomicrobiales</taxon>
        <taxon>Stappiaceae</taxon>
        <taxon>Pseudovibrio</taxon>
    </lineage>
</organism>
<evidence type="ECO:0000259" key="1">
    <source>
        <dbReference type="Pfam" id="PF07883"/>
    </source>
</evidence>
<dbReference type="EMBL" id="FOSK01000001">
    <property type="protein sequence ID" value="SFK03067.1"/>
    <property type="molecule type" value="Genomic_DNA"/>
</dbReference>
<dbReference type="Gene3D" id="2.60.120.10">
    <property type="entry name" value="Jelly Rolls"/>
    <property type="match status" value="1"/>
</dbReference>
<dbReference type="InterPro" id="IPR011051">
    <property type="entry name" value="RmlC_Cupin_sf"/>
</dbReference>
<comment type="caution">
    <text evidence="2">The sequence shown here is derived from an EMBL/GenBank/DDBJ whole genome shotgun (WGS) entry which is preliminary data.</text>
</comment>
<feature type="domain" description="Cupin type-2" evidence="1">
    <location>
        <begin position="96"/>
        <end position="164"/>
    </location>
</feature>
<evidence type="ECO:0000313" key="2">
    <source>
        <dbReference type="EMBL" id="SFK03067.1"/>
    </source>
</evidence>
<sequence length="179" mass="19270">MLSNLGTLDFQLGYVLAGTLEISMKTIVLAATTLLFAGLALPSAQAGQCPPGQEGSAIDDSAPTENYLVETEELDAIDLGKEKVNIPDHNLRMRTITVQPGGHVLLHGHENRPALALVTEGEFVEYSNECGVPVIHKLGEVINENSEVRHWVKNKGDTPAVLTVTDIVDLSDTQQGNFK</sequence>
<accession>A0A1I3W8S0</accession>
<proteinExistence type="predicted"/>
<evidence type="ECO:0000313" key="3">
    <source>
        <dbReference type="Proteomes" id="UP000199598"/>
    </source>
</evidence>
<gene>
    <name evidence="2" type="ORF">SAMN04488518_101847</name>
</gene>
<dbReference type="InterPro" id="IPR014710">
    <property type="entry name" value="RmlC-like_jellyroll"/>
</dbReference>